<dbReference type="EMBL" id="PRLG01000019">
    <property type="protein sequence ID" value="PYY28750.1"/>
    <property type="molecule type" value="Genomic_DNA"/>
</dbReference>
<comment type="similarity">
    <text evidence="1">Belongs to the DnaB/DnaD family.</text>
</comment>
<dbReference type="InterPro" id="IPR036390">
    <property type="entry name" value="WH_DNA-bd_sf"/>
</dbReference>
<accession>A0A2W0C867</accession>
<dbReference type="NCBIfam" id="TIGR01446">
    <property type="entry name" value="DnaD_dom"/>
    <property type="match status" value="1"/>
</dbReference>
<protein>
    <submittedName>
        <fullName evidence="4">DNA replication protein DnaD</fullName>
    </submittedName>
</protein>
<dbReference type="PANTHER" id="PTHR37293:SF6">
    <property type="entry name" value="DNA REPLICATION PROTEIN DNAD"/>
    <property type="match status" value="1"/>
</dbReference>
<dbReference type="Pfam" id="PF21984">
    <property type="entry name" value="DnaD_N"/>
    <property type="match status" value="1"/>
</dbReference>
<dbReference type="AlphaFoldDB" id="A0A2W0C867"/>
<comment type="caution">
    <text evidence="4">The sequence shown here is derived from an EMBL/GenBank/DDBJ whole genome shotgun (WGS) entry which is preliminary data.</text>
</comment>
<dbReference type="Gene3D" id="1.10.10.10">
    <property type="entry name" value="Winged helix-like DNA-binding domain superfamily/Winged helix DNA-binding domain"/>
    <property type="match status" value="1"/>
</dbReference>
<reference evidence="4 5" key="1">
    <citation type="submission" date="2018-01" db="EMBL/GenBank/DDBJ databases">
        <title>Genome sequence of the PGP bacterium Paenibacillus illinoisensis E3.</title>
        <authorList>
            <person name="Rolli E."/>
            <person name="Marasco R."/>
            <person name="Bessem C."/>
            <person name="Michoud G."/>
            <person name="Gaiarsa S."/>
            <person name="Borin S."/>
            <person name="Daffonchio D."/>
        </authorList>
    </citation>
    <scope>NUCLEOTIDE SEQUENCE [LARGE SCALE GENOMIC DNA]</scope>
    <source>
        <strain evidence="4 5">E3</strain>
    </source>
</reference>
<dbReference type="InterPro" id="IPR053843">
    <property type="entry name" value="DnaD_N"/>
</dbReference>
<dbReference type="Gene3D" id="1.10.10.630">
    <property type="entry name" value="DnaD domain-like"/>
    <property type="match status" value="1"/>
</dbReference>
<proteinExistence type="inferred from homology"/>
<evidence type="ECO:0000259" key="3">
    <source>
        <dbReference type="Pfam" id="PF21984"/>
    </source>
</evidence>
<name>A0A2W0C867_9BACL</name>
<dbReference type="InterPro" id="IPR036388">
    <property type="entry name" value="WH-like_DNA-bd_sf"/>
</dbReference>
<dbReference type="Proteomes" id="UP000247459">
    <property type="component" value="Unassembled WGS sequence"/>
</dbReference>
<gene>
    <name evidence="4" type="primary">dnaD</name>
    <name evidence="4" type="ORF">PIL02S_02702</name>
</gene>
<organism evidence="4 5">
    <name type="scientific">Paenibacillus illinoisensis</name>
    <dbReference type="NCBI Taxonomy" id="59845"/>
    <lineage>
        <taxon>Bacteria</taxon>
        <taxon>Bacillati</taxon>
        <taxon>Bacillota</taxon>
        <taxon>Bacilli</taxon>
        <taxon>Bacillales</taxon>
        <taxon>Paenibacillaceae</taxon>
        <taxon>Paenibacillus</taxon>
    </lineage>
</organism>
<dbReference type="Pfam" id="PF07261">
    <property type="entry name" value="DnaB_2"/>
    <property type="match status" value="1"/>
</dbReference>
<dbReference type="PANTHER" id="PTHR37293">
    <property type="entry name" value="PHAGE REPLICATION PROTEIN-RELATED"/>
    <property type="match status" value="1"/>
</dbReference>
<evidence type="ECO:0000313" key="5">
    <source>
        <dbReference type="Proteomes" id="UP000247459"/>
    </source>
</evidence>
<dbReference type="InterPro" id="IPR034829">
    <property type="entry name" value="DnaD-like_sf"/>
</dbReference>
<evidence type="ECO:0000259" key="2">
    <source>
        <dbReference type="Pfam" id="PF07261"/>
    </source>
</evidence>
<feature type="domain" description="DnaB/C C-terminal" evidence="2">
    <location>
        <begin position="158"/>
        <end position="230"/>
    </location>
</feature>
<dbReference type="RefSeq" id="WP_258377669.1">
    <property type="nucleotide sequence ID" value="NZ_JBBCLN010000003.1"/>
</dbReference>
<sequence>MINRESMEETGSKAWLSGVAYGLTSGTAQLPYALLRFYHQLGLSDAEVLLLIQLLGYRQAEFNEFPTLEELAGRMGLAPEGIARMLQRLMRDGYISIDEHRDEERDIQYERYDLHGLYAKLATCVAEDAAAARQQQMSMTARPNSNSVQIEEEERNMFSIFEKEFGRPLSPMECETISSWLDQDRYQEELILMALKEAVFAGKVHFRYIDRILLEWSRNRVKNVQDAKAYTQRFRSGGR</sequence>
<dbReference type="SUPFAM" id="SSF158499">
    <property type="entry name" value="DnaD domain-like"/>
    <property type="match status" value="1"/>
</dbReference>
<evidence type="ECO:0000256" key="1">
    <source>
        <dbReference type="ARBA" id="ARBA00093462"/>
    </source>
</evidence>
<evidence type="ECO:0000313" key="4">
    <source>
        <dbReference type="EMBL" id="PYY28750.1"/>
    </source>
</evidence>
<feature type="domain" description="DnaD N-terminal" evidence="3">
    <location>
        <begin position="31"/>
        <end position="128"/>
    </location>
</feature>
<dbReference type="InterPro" id="IPR053162">
    <property type="entry name" value="DnaD"/>
</dbReference>
<dbReference type="InterPro" id="IPR006343">
    <property type="entry name" value="DnaB/C_C"/>
</dbReference>
<dbReference type="SUPFAM" id="SSF46785">
    <property type="entry name" value="Winged helix' DNA-binding domain"/>
    <property type="match status" value="1"/>
</dbReference>